<evidence type="ECO:0000313" key="4">
    <source>
        <dbReference type="EMBL" id="ETW98711.1"/>
    </source>
</evidence>
<comment type="function">
    <text evidence="2">Antitoxin component of a type II toxin-antitoxin (TA) system.</text>
</comment>
<dbReference type="InterPro" id="IPR006442">
    <property type="entry name" value="Antitoxin_Phd/YefM"/>
</dbReference>
<proteinExistence type="inferred from homology"/>
<dbReference type="InterPro" id="IPR036165">
    <property type="entry name" value="YefM-like_sf"/>
</dbReference>
<feature type="region of interest" description="Disordered" evidence="3">
    <location>
        <begin position="67"/>
        <end position="93"/>
    </location>
</feature>
<dbReference type="NCBIfam" id="TIGR01552">
    <property type="entry name" value="phd_fam"/>
    <property type="match status" value="1"/>
</dbReference>
<dbReference type="EMBL" id="AZHW01000528">
    <property type="protein sequence ID" value="ETW98711.1"/>
    <property type="molecule type" value="Genomic_DNA"/>
</dbReference>
<organism evidence="4 5">
    <name type="scientific">Entotheonella factor</name>
    <dbReference type="NCBI Taxonomy" id="1429438"/>
    <lineage>
        <taxon>Bacteria</taxon>
        <taxon>Pseudomonadati</taxon>
        <taxon>Nitrospinota/Tectimicrobiota group</taxon>
        <taxon>Candidatus Tectimicrobiota</taxon>
        <taxon>Candidatus Entotheonellia</taxon>
        <taxon>Candidatus Entotheonellales</taxon>
        <taxon>Candidatus Entotheonellaceae</taxon>
        <taxon>Candidatus Entotheonella</taxon>
    </lineage>
</organism>
<name>W4LMV3_ENTF1</name>
<dbReference type="AlphaFoldDB" id="W4LMV3"/>
<dbReference type="PANTHER" id="PTHR33713">
    <property type="entry name" value="ANTITOXIN YAFN-RELATED"/>
    <property type="match status" value="1"/>
</dbReference>
<evidence type="ECO:0000256" key="2">
    <source>
        <dbReference type="RuleBase" id="RU362080"/>
    </source>
</evidence>
<dbReference type="Pfam" id="PF02604">
    <property type="entry name" value="PhdYeFM_antitox"/>
    <property type="match status" value="1"/>
</dbReference>
<gene>
    <name evidence="4" type="ORF">ETSY1_17655</name>
</gene>
<dbReference type="InterPro" id="IPR051405">
    <property type="entry name" value="phD/YefM_antitoxin"/>
</dbReference>
<accession>W4LMV3</accession>
<dbReference type="Gene3D" id="3.40.1620.10">
    <property type="entry name" value="YefM-like domain"/>
    <property type="match status" value="1"/>
</dbReference>
<evidence type="ECO:0000313" key="5">
    <source>
        <dbReference type="Proteomes" id="UP000019141"/>
    </source>
</evidence>
<keyword evidence="5" id="KW-1185">Reference proteome</keyword>
<dbReference type="HOGENOM" id="CLU_163140_5_0_7"/>
<evidence type="ECO:0000256" key="1">
    <source>
        <dbReference type="ARBA" id="ARBA00009981"/>
    </source>
</evidence>
<dbReference type="PANTHER" id="PTHR33713:SF10">
    <property type="entry name" value="ANTITOXIN YAFN"/>
    <property type="match status" value="1"/>
</dbReference>
<sequence>MSQVSIAEAKNALTRLIHQAEQGEAIHITRHGKPVAVLLSQDVYEQLQTGKKPSFWQAIQDWRSQATFDSPELTPEEVDGWRDRSPGRTFSWD</sequence>
<dbReference type="Proteomes" id="UP000019141">
    <property type="component" value="Unassembled WGS sequence"/>
</dbReference>
<protein>
    <recommendedName>
        <fullName evidence="2">Antitoxin</fullName>
    </recommendedName>
</protein>
<comment type="similarity">
    <text evidence="1 2">Belongs to the phD/YefM antitoxin family.</text>
</comment>
<dbReference type="SUPFAM" id="SSF143120">
    <property type="entry name" value="YefM-like"/>
    <property type="match status" value="1"/>
</dbReference>
<reference evidence="4 5" key="1">
    <citation type="journal article" date="2014" name="Nature">
        <title>An environmental bacterial taxon with a large and distinct metabolic repertoire.</title>
        <authorList>
            <person name="Wilson M.C."/>
            <person name="Mori T."/>
            <person name="Ruckert C."/>
            <person name="Uria A.R."/>
            <person name="Helf M.J."/>
            <person name="Takada K."/>
            <person name="Gernert C."/>
            <person name="Steffens U.A."/>
            <person name="Heycke N."/>
            <person name="Schmitt S."/>
            <person name="Rinke C."/>
            <person name="Helfrich E.J."/>
            <person name="Brachmann A.O."/>
            <person name="Gurgui C."/>
            <person name="Wakimoto T."/>
            <person name="Kracht M."/>
            <person name="Crusemann M."/>
            <person name="Hentschel U."/>
            <person name="Abe I."/>
            <person name="Matsunaga S."/>
            <person name="Kalinowski J."/>
            <person name="Takeyama H."/>
            <person name="Piel J."/>
        </authorList>
    </citation>
    <scope>NUCLEOTIDE SEQUENCE [LARGE SCALE GENOMIC DNA]</scope>
    <source>
        <strain evidence="5">TSY1</strain>
    </source>
</reference>
<comment type="caution">
    <text evidence="4">The sequence shown here is derived from an EMBL/GenBank/DDBJ whole genome shotgun (WGS) entry which is preliminary data.</text>
</comment>
<evidence type="ECO:0000256" key="3">
    <source>
        <dbReference type="SAM" id="MobiDB-lite"/>
    </source>
</evidence>